<keyword evidence="3" id="KW-0378">Hydrolase</keyword>
<accession>A0ABU7P684</accession>
<dbReference type="PANTHER" id="PTHR43270">
    <property type="entry name" value="BETA-ALA-HIS DIPEPTIDASE"/>
    <property type="match status" value="1"/>
</dbReference>
<evidence type="ECO:0000256" key="1">
    <source>
        <dbReference type="ARBA" id="ARBA00022670"/>
    </source>
</evidence>
<dbReference type="Pfam" id="PF01546">
    <property type="entry name" value="Peptidase_M20"/>
    <property type="match status" value="1"/>
</dbReference>
<dbReference type="Pfam" id="PF07687">
    <property type="entry name" value="M20_dimer"/>
    <property type="match status" value="1"/>
</dbReference>
<protein>
    <submittedName>
        <fullName evidence="5">Dipeptidase</fullName>
    </submittedName>
</protein>
<dbReference type="EMBL" id="JAZEWV010000002">
    <property type="protein sequence ID" value="MEE4541328.1"/>
    <property type="molecule type" value="Genomic_DNA"/>
</dbReference>
<reference evidence="5 6" key="1">
    <citation type="submission" date="2023-12" db="EMBL/GenBank/DDBJ databases">
        <title>Streptomyces sp. V4-01.</title>
        <authorList>
            <person name="Somphong A."/>
            <person name="Phongsopitanun W."/>
        </authorList>
    </citation>
    <scope>NUCLEOTIDE SEQUENCE [LARGE SCALE GENOMIC DNA]</scope>
    <source>
        <strain evidence="5 6">V4-01</strain>
    </source>
</reference>
<dbReference type="InterPro" id="IPR002933">
    <property type="entry name" value="Peptidase_M20"/>
</dbReference>
<keyword evidence="1" id="KW-0645">Protease</keyword>
<keyword evidence="6" id="KW-1185">Reference proteome</keyword>
<dbReference type="Gene3D" id="3.30.70.360">
    <property type="match status" value="1"/>
</dbReference>
<evidence type="ECO:0000313" key="6">
    <source>
        <dbReference type="Proteomes" id="UP001344658"/>
    </source>
</evidence>
<dbReference type="PANTHER" id="PTHR43270:SF12">
    <property type="entry name" value="SUCCINYL-DIAMINOPIMELATE DESUCCINYLASE"/>
    <property type="match status" value="1"/>
</dbReference>
<feature type="domain" description="Peptidase M20 dimerisation" evidence="4">
    <location>
        <begin position="199"/>
        <end position="348"/>
    </location>
</feature>
<sequence length="454" mass="47742">MTTTPQDGLGSRIATLMLRARADLTELVAIPSVADPRQYPPEECRKAAQWVADAFTEAGLHDVHLARTPDGSDAVIGHRPAPPGAPTVLLYCHYDVQPPLDDDAWTSPPFTLTERDGRWYGRGTADCKGNIVMHLTALRALGDDLPVGIRFVAEGSEEQGTGGLEQYVIAHRDEFAADALLVCDTGNAAVGVGTATTSLRGLVNVVVSVETLAGEVHSGMFGGPAPDALAALIQLLSTLRDPSTGATRVQGLAADGTWQGAGYDEEQFRHDAGVLDGIPLTGEGTVADRLWARPAVTVLGIDCPPVVGSAAAVPPSSRARISLRVPPGVEAADALQALTAHLTRSAPWGVRVAVEPESSGDPFAASTDGPAYRALDDAMRAVYGRPMAFLGQGGSIPLCNVLTDTYPHAEIILMGVEEPRCLIHAPNESVDPGEIQHMAEVEARFLQNFAQLGP</sequence>
<evidence type="ECO:0000259" key="4">
    <source>
        <dbReference type="Pfam" id="PF07687"/>
    </source>
</evidence>
<comment type="caution">
    <text evidence="5">The sequence shown here is derived from an EMBL/GenBank/DDBJ whole genome shotgun (WGS) entry which is preliminary data.</text>
</comment>
<keyword evidence="2" id="KW-0479">Metal-binding</keyword>
<dbReference type="InterPro" id="IPR051458">
    <property type="entry name" value="Cyt/Met_Dipeptidase"/>
</dbReference>
<dbReference type="Proteomes" id="UP001344658">
    <property type="component" value="Unassembled WGS sequence"/>
</dbReference>
<dbReference type="SUPFAM" id="SSF53187">
    <property type="entry name" value="Zn-dependent exopeptidases"/>
    <property type="match status" value="1"/>
</dbReference>
<organism evidence="5 6">
    <name type="scientific">Actinacidiphila polyblastidii</name>
    <dbReference type="NCBI Taxonomy" id="3110430"/>
    <lineage>
        <taxon>Bacteria</taxon>
        <taxon>Bacillati</taxon>
        <taxon>Actinomycetota</taxon>
        <taxon>Actinomycetes</taxon>
        <taxon>Kitasatosporales</taxon>
        <taxon>Streptomycetaceae</taxon>
        <taxon>Actinacidiphila</taxon>
    </lineage>
</organism>
<dbReference type="NCBIfam" id="NF005914">
    <property type="entry name" value="PRK07907.1"/>
    <property type="match status" value="1"/>
</dbReference>
<name>A0ABU7P684_9ACTN</name>
<dbReference type="RefSeq" id="WP_330793196.1">
    <property type="nucleotide sequence ID" value="NZ_JAZEWV010000002.1"/>
</dbReference>
<gene>
    <name evidence="5" type="ORF">V2S66_05020</name>
</gene>
<dbReference type="InterPro" id="IPR011650">
    <property type="entry name" value="Peptidase_M20_dimer"/>
</dbReference>
<dbReference type="Gene3D" id="3.40.630.10">
    <property type="entry name" value="Zn peptidases"/>
    <property type="match status" value="1"/>
</dbReference>
<evidence type="ECO:0000313" key="5">
    <source>
        <dbReference type="EMBL" id="MEE4541328.1"/>
    </source>
</evidence>
<proteinExistence type="predicted"/>
<evidence type="ECO:0000256" key="3">
    <source>
        <dbReference type="ARBA" id="ARBA00022801"/>
    </source>
</evidence>
<evidence type="ECO:0000256" key="2">
    <source>
        <dbReference type="ARBA" id="ARBA00022723"/>
    </source>
</evidence>
<dbReference type="CDD" id="cd03893">
    <property type="entry name" value="M20_Dipept_like"/>
    <property type="match status" value="1"/>
</dbReference>